<dbReference type="EMBL" id="MAVT02000110">
    <property type="protein sequence ID" value="POS79489.1"/>
    <property type="molecule type" value="Genomic_DNA"/>
</dbReference>
<gene>
    <name evidence="2" type="ORF">DHEL01_v202111</name>
</gene>
<comment type="caution">
    <text evidence="2">The sequence shown here is derived from an EMBL/GenBank/DDBJ whole genome shotgun (WGS) entry which is preliminary data.</text>
</comment>
<accession>A0A2P5IAF1</accession>
<evidence type="ECO:0000313" key="3">
    <source>
        <dbReference type="Proteomes" id="UP000094444"/>
    </source>
</evidence>
<dbReference type="AlphaFoldDB" id="A0A2P5IAF1"/>
<dbReference type="Proteomes" id="UP000094444">
    <property type="component" value="Unassembled WGS sequence"/>
</dbReference>
<proteinExistence type="predicted"/>
<dbReference type="InParanoid" id="A0A2P5IAF1"/>
<name>A0A2P5IAF1_DIAHE</name>
<evidence type="ECO:0000313" key="2">
    <source>
        <dbReference type="EMBL" id="POS79489.1"/>
    </source>
</evidence>
<sequence length="111" mass="12024">MQPYVYLALLAANIASVTAVTLGKSRAVAFEGNVIFGKDTLDDQRVHVEDVIETNCLDLGAKGDKVLTGGFDGQGYHFKFVCRCATSNPKLPFTIHKDNWWSAQVTDAGAC</sequence>
<dbReference type="OrthoDB" id="4828234at2759"/>
<evidence type="ECO:0000256" key="1">
    <source>
        <dbReference type="SAM" id="SignalP"/>
    </source>
</evidence>
<keyword evidence="1" id="KW-0732">Signal</keyword>
<feature type="signal peptide" evidence="1">
    <location>
        <begin position="1"/>
        <end position="19"/>
    </location>
</feature>
<keyword evidence="3" id="KW-1185">Reference proteome</keyword>
<organism evidence="2 3">
    <name type="scientific">Diaporthe helianthi</name>
    <dbReference type="NCBI Taxonomy" id="158607"/>
    <lineage>
        <taxon>Eukaryota</taxon>
        <taxon>Fungi</taxon>
        <taxon>Dikarya</taxon>
        <taxon>Ascomycota</taxon>
        <taxon>Pezizomycotina</taxon>
        <taxon>Sordariomycetes</taxon>
        <taxon>Sordariomycetidae</taxon>
        <taxon>Diaporthales</taxon>
        <taxon>Diaporthaceae</taxon>
        <taxon>Diaporthe</taxon>
    </lineage>
</organism>
<protein>
    <submittedName>
        <fullName evidence="2">Uncharacterized protein</fullName>
    </submittedName>
</protein>
<reference evidence="2" key="1">
    <citation type="submission" date="2017-09" db="EMBL/GenBank/DDBJ databases">
        <title>Polyketide synthases of a Diaporthe helianthi virulent isolate.</title>
        <authorList>
            <person name="Baroncelli R."/>
        </authorList>
    </citation>
    <scope>NUCLEOTIDE SEQUENCE [LARGE SCALE GENOMIC DNA]</scope>
    <source>
        <strain evidence="2">7/96</strain>
    </source>
</reference>
<feature type="chain" id="PRO_5015179558" evidence="1">
    <location>
        <begin position="20"/>
        <end position="111"/>
    </location>
</feature>